<evidence type="ECO:0000313" key="3">
    <source>
        <dbReference type="Proteomes" id="UP001301769"/>
    </source>
</evidence>
<name>A0AAN7B0A0_9PEZI</name>
<reference evidence="2" key="1">
    <citation type="journal article" date="2023" name="Mol. Phylogenet. Evol.">
        <title>Genome-scale phylogeny and comparative genomics of the fungal order Sordariales.</title>
        <authorList>
            <person name="Hensen N."/>
            <person name="Bonometti L."/>
            <person name="Westerberg I."/>
            <person name="Brannstrom I.O."/>
            <person name="Guillou S."/>
            <person name="Cros-Aarteil S."/>
            <person name="Calhoun S."/>
            <person name="Haridas S."/>
            <person name="Kuo A."/>
            <person name="Mondo S."/>
            <person name="Pangilinan J."/>
            <person name="Riley R."/>
            <person name="LaButti K."/>
            <person name="Andreopoulos B."/>
            <person name="Lipzen A."/>
            <person name="Chen C."/>
            <person name="Yan M."/>
            <person name="Daum C."/>
            <person name="Ng V."/>
            <person name="Clum A."/>
            <person name="Steindorff A."/>
            <person name="Ohm R.A."/>
            <person name="Martin F."/>
            <person name="Silar P."/>
            <person name="Natvig D.O."/>
            <person name="Lalanne C."/>
            <person name="Gautier V."/>
            <person name="Ament-Velasquez S.L."/>
            <person name="Kruys A."/>
            <person name="Hutchinson M.I."/>
            <person name="Powell A.J."/>
            <person name="Barry K."/>
            <person name="Miller A.N."/>
            <person name="Grigoriev I.V."/>
            <person name="Debuchy R."/>
            <person name="Gladieux P."/>
            <person name="Hiltunen Thoren M."/>
            <person name="Johannesson H."/>
        </authorList>
    </citation>
    <scope>NUCLEOTIDE SEQUENCE</scope>
    <source>
        <strain evidence="2">PSN293</strain>
    </source>
</reference>
<protein>
    <submittedName>
        <fullName evidence="2">Uncharacterized protein</fullName>
    </submittedName>
</protein>
<comment type="caution">
    <text evidence="2">The sequence shown here is derived from an EMBL/GenBank/DDBJ whole genome shotgun (WGS) entry which is preliminary data.</text>
</comment>
<sequence>MEGAADGPHPFSPAETNARSRPPASPAAVDDPVPVHAVSLLRGSRTASVEEVPLATRTTPAPAPSREPSARRAARGPSGKSPQAQGSTPRAPKAGLCGRLAAGQTYHEPPGGTAQLGKPSAADPPGRASSWGV</sequence>
<feature type="region of interest" description="Disordered" evidence="1">
    <location>
        <begin position="1"/>
        <end position="133"/>
    </location>
</feature>
<feature type="compositionally biased region" description="Low complexity" evidence="1">
    <location>
        <begin position="19"/>
        <end position="38"/>
    </location>
</feature>
<dbReference type="EMBL" id="MU858492">
    <property type="protein sequence ID" value="KAK4206153.1"/>
    <property type="molecule type" value="Genomic_DNA"/>
</dbReference>
<evidence type="ECO:0000256" key="1">
    <source>
        <dbReference type="SAM" id="MobiDB-lite"/>
    </source>
</evidence>
<evidence type="ECO:0000313" key="2">
    <source>
        <dbReference type="EMBL" id="KAK4206153.1"/>
    </source>
</evidence>
<organism evidence="2 3">
    <name type="scientific">Rhypophila decipiens</name>
    <dbReference type="NCBI Taxonomy" id="261697"/>
    <lineage>
        <taxon>Eukaryota</taxon>
        <taxon>Fungi</taxon>
        <taxon>Dikarya</taxon>
        <taxon>Ascomycota</taxon>
        <taxon>Pezizomycotina</taxon>
        <taxon>Sordariomycetes</taxon>
        <taxon>Sordariomycetidae</taxon>
        <taxon>Sordariales</taxon>
        <taxon>Naviculisporaceae</taxon>
        <taxon>Rhypophila</taxon>
    </lineage>
</organism>
<feature type="compositionally biased region" description="Low complexity" evidence="1">
    <location>
        <begin position="55"/>
        <end position="67"/>
    </location>
</feature>
<reference evidence="2" key="2">
    <citation type="submission" date="2023-05" db="EMBL/GenBank/DDBJ databases">
        <authorList>
            <consortium name="Lawrence Berkeley National Laboratory"/>
            <person name="Steindorff A."/>
            <person name="Hensen N."/>
            <person name="Bonometti L."/>
            <person name="Westerberg I."/>
            <person name="Brannstrom I.O."/>
            <person name="Guillou S."/>
            <person name="Cros-Aarteil S."/>
            <person name="Calhoun S."/>
            <person name="Haridas S."/>
            <person name="Kuo A."/>
            <person name="Mondo S."/>
            <person name="Pangilinan J."/>
            <person name="Riley R."/>
            <person name="Labutti K."/>
            <person name="Andreopoulos B."/>
            <person name="Lipzen A."/>
            <person name="Chen C."/>
            <person name="Yanf M."/>
            <person name="Daum C."/>
            <person name="Ng V."/>
            <person name="Clum A."/>
            <person name="Ohm R."/>
            <person name="Martin F."/>
            <person name="Silar P."/>
            <person name="Natvig D."/>
            <person name="Lalanne C."/>
            <person name="Gautier V."/>
            <person name="Ament-Velasquez S.L."/>
            <person name="Kruys A."/>
            <person name="Hutchinson M.I."/>
            <person name="Powell A.J."/>
            <person name="Barry K."/>
            <person name="Miller A.N."/>
            <person name="Grigoriev I.V."/>
            <person name="Debuchy R."/>
            <person name="Gladieux P."/>
            <person name="Thoren M.H."/>
            <person name="Johannesson H."/>
        </authorList>
    </citation>
    <scope>NUCLEOTIDE SEQUENCE</scope>
    <source>
        <strain evidence="2">PSN293</strain>
    </source>
</reference>
<dbReference type="AlphaFoldDB" id="A0AAN7B0A0"/>
<proteinExistence type="predicted"/>
<accession>A0AAN7B0A0</accession>
<gene>
    <name evidence="2" type="ORF">QBC37DRAFT_381368</name>
</gene>
<dbReference type="Proteomes" id="UP001301769">
    <property type="component" value="Unassembled WGS sequence"/>
</dbReference>
<keyword evidence="3" id="KW-1185">Reference proteome</keyword>